<keyword evidence="2" id="KW-1185">Reference proteome</keyword>
<gene>
    <name evidence="1" type="ORF">BpHYR1_010873</name>
</gene>
<evidence type="ECO:0000313" key="1">
    <source>
        <dbReference type="EMBL" id="RNA12846.1"/>
    </source>
</evidence>
<dbReference type="Proteomes" id="UP000276133">
    <property type="component" value="Unassembled WGS sequence"/>
</dbReference>
<name>A0A3M7QN57_BRAPC</name>
<reference evidence="1 2" key="1">
    <citation type="journal article" date="2018" name="Sci. Rep.">
        <title>Genomic signatures of local adaptation to the degree of environmental predictability in rotifers.</title>
        <authorList>
            <person name="Franch-Gras L."/>
            <person name="Hahn C."/>
            <person name="Garcia-Roger E.M."/>
            <person name="Carmona M.J."/>
            <person name="Serra M."/>
            <person name="Gomez A."/>
        </authorList>
    </citation>
    <scope>NUCLEOTIDE SEQUENCE [LARGE SCALE GENOMIC DNA]</scope>
    <source>
        <strain evidence="1">HYR1</strain>
    </source>
</reference>
<dbReference type="EMBL" id="REGN01005592">
    <property type="protein sequence ID" value="RNA12846.1"/>
    <property type="molecule type" value="Genomic_DNA"/>
</dbReference>
<sequence length="62" mass="7302">MIILFHKSANNKKYLKFYTDFNLKGLRPKVNSAFCKKLKPKNLKIARKKSNKMADYRPVKKG</sequence>
<organism evidence="1 2">
    <name type="scientific">Brachionus plicatilis</name>
    <name type="common">Marine rotifer</name>
    <name type="synonym">Brachionus muelleri</name>
    <dbReference type="NCBI Taxonomy" id="10195"/>
    <lineage>
        <taxon>Eukaryota</taxon>
        <taxon>Metazoa</taxon>
        <taxon>Spiralia</taxon>
        <taxon>Gnathifera</taxon>
        <taxon>Rotifera</taxon>
        <taxon>Eurotatoria</taxon>
        <taxon>Monogononta</taxon>
        <taxon>Pseudotrocha</taxon>
        <taxon>Ploima</taxon>
        <taxon>Brachionidae</taxon>
        <taxon>Brachionus</taxon>
    </lineage>
</organism>
<accession>A0A3M7QN57</accession>
<protein>
    <submittedName>
        <fullName evidence="1">Uncharacterized protein</fullName>
    </submittedName>
</protein>
<comment type="caution">
    <text evidence="1">The sequence shown here is derived from an EMBL/GenBank/DDBJ whole genome shotgun (WGS) entry which is preliminary data.</text>
</comment>
<dbReference type="AlphaFoldDB" id="A0A3M7QN57"/>
<proteinExistence type="predicted"/>
<evidence type="ECO:0000313" key="2">
    <source>
        <dbReference type="Proteomes" id="UP000276133"/>
    </source>
</evidence>